<keyword evidence="2" id="KW-0472">Membrane</keyword>
<feature type="domain" description="Ig-like" evidence="4">
    <location>
        <begin position="599"/>
        <end position="652"/>
    </location>
</feature>
<evidence type="ECO:0000259" key="4">
    <source>
        <dbReference type="Pfam" id="PF07523"/>
    </source>
</evidence>
<dbReference type="PANTHER" id="PTHR24216:SF65">
    <property type="entry name" value="PAXILLIN-LIKE PROTEIN 1"/>
    <property type="match status" value="1"/>
</dbReference>
<accession>A0ABW1UNE8</accession>
<dbReference type="InterPro" id="IPR022038">
    <property type="entry name" value="Ig-like_bact"/>
</dbReference>
<feature type="compositionally biased region" description="Basic and acidic residues" evidence="1">
    <location>
        <begin position="734"/>
        <end position="763"/>
    </location>
</feature>
<feature type="compositionally biased region" description="Pro residues" evidence="1">
    <location>
        <begin position="764"/>
        <end position="773"/>
    </location>
</feature>
<feature type="compositionally biased region" description="Polar residues" evidence="1">
    <location>
        <begin position="76"/>
        <end position="85"/>
    </location>
</feature>
<proteinExistence type="predicted"/>
<feature type="compositionally biased region" description="Basic and acidic residues" evidence="1">
    <location>
        <begin position="839"/>
        <end position="860"/>
    </location>
</feature>
<keyword evidence="3" id="KW-0732">Signal</keyword>
<dbReference type="EMBL" id="JBHSSM010000010">
    <property type="protein sequence ID" value="MFC6314595.1"/>
    <property type="molecule type" value="Genomic_DNA"/>
</dbReference>
<keyword evidence="2" id="KW-1133">Transmembrane helix</keyword>
<keyword evidence="2" id="KW-0812">Transmembrane</keyword>
<feature type="compositionally biased region" description="Polar residues" evidence="1">
    <location>
        <begin position="928"/>
        <end position="948"/>
    </location>
</feature>
<feature type="region of interest" description="Disordered" evidence="1">
    <location>
        <begin position="677"/>
        <end position="948"/>
    </location>
</feature>
<evidence type="ECO:0000313" key="6">
    <source>
        <dbReference type="Proteomes" id="UP001596310"/>
    </source>
</evidence>
<organism evidence="5 6">
    <name type="scientific">Lapidilactobacillus achengensis</name>
    <dbReference type="NCBI Taxonomy" id="2486000"/>
    <lineage>
        <taxon>Bacteria</taxon>
        <taxon>Bacillati</taxon>
        <taxon>Bacillota</taxon>
        <taxon>Bacilli</taxon>
        <taxon>Lactobacillales</taxon>
        <taxon>Lactobacillaceae</taxon>
        <taxon>Lapidilactobacillus</taxon>
    </lineage>
</organism>
<feature type="compositionally biased region" description="Acidic residues" evidence="1">
    <location>
        <begin position="682"/>
        <end position="693"/>
    </location>
</feature>
<feature type="transmembrane region" description="Helical" evidence="2">
    <location>
        <begin position="959"/>
        <end position="980"/>
    </location>
</feature>
<evidence type="ECO:0000256" key="1">
    <source>
        <dbReference type="SAM" id="MobiDB-lite"/>
    </source>
</evidence>
<feature type="region of interest" description="Disordered" evidence="1">
    <location>
        <begin position="72"/>
        <end position="98"/>
    </location>
</feature>
<dbReference type="Proteomes" id="UP001596310">
    <property type="component" value="Unassembled WGS sequence"/>
</dbReference>
<dbReference type="Gene3D" id="3.80.10.10">
    <property type="entry name" value="Ribonuclease Inhibitor"/>
    <property type="match status" value="1"/>
</dbReference>
<feature type="chain" id="PRO_5047226002" evidence="3">
    <location>
        <begin position="26"/>
        <end position="986"/>
    </location>
</feature>
<dbReference type="RefSeq" id="WP_125600296.1">
    <property type="nucleotide sequence ID" value="NZ_JBHSSM010000010.1"/>
</dbReference>
<evidence type="ECO:0000256" key="3">
    <source>
        <dbReference type="SAM" id="SignalP"/>
    </source>
</evidence>
<gene>
    <name evidence="5" type="ORF">ACFQHW_03320</name>
</gene>
<evidence type="ECO:0000256" key="2">
    <source>
        <dbReference type="SAM" id="Phobius"/>
    </source>
</evidence>
<evidence type="ECO:0000313" key="5">
    <source>
        <dbReference type="EMBL" id="MFC6314595.1"/>
    </source>
</evidence>
<feature type="compositionally biased region" description="Basic and acidic residues" evidence="1">
    <location>
        <begin position="694"/>
        <end position="723"/>
    </location>
</feature>
<feature type="compositionally biased region" description="Basic and acidic residues" evidence="1">
    <location>
        <begin position="774"/>
        <end position="828"/>
    </location>
</feature>
<sequence>MKTKKYQLILSMTGAAVLFSTPLTTATMAAADGRIAVAAPTSATQQVKSEALLNNLLGKQAALANAQAALGEDESNVAQSPSGQNETEEIATKNIETSDPQLTSAAADNRAAASASTAAASLTIPAAQAPSHINDWMPNRDLQQLVLNNLQRQGVAVTSVDQIHSQEMAQLQWLSNEPMADLGDFAPFSSELVPKYRPDGEYQLNGLEKAVNLKSVVLKGLGRPQRRGNIRSLLPLINLRHLETIDVSGNQLQSAESFIFIQRLSPQLKSVDISNNSIRDFSGITKEKLQQFNYKGQMVVTKNTGVLKGETSETYDLARVLRPFKGDTLANQFGAPQLNFKQSEHFDLALPAGRPQNKISVYENGAAQGNGSVSGFKVTYEGLAAQETYPGLPAAFAGQTDLPHKYRYAMFVNLYQRGETDEPVATVIIPYHDTDLVGEPVFVQSVDENGKRIGNVRRVTEAQPLLNQQGYYEYPSHAGYVDQKEQLAYQVTDEPQTVTVVYHPMLRAQDREIVQDSVWSIKDNLTQVRTKKGAEMPLSTLDLDQNKIKVTIVSDYNGLKFTEADVVKKTGEYTVTYHYDDKKFESHLTVVDQLTKIVAHDVTIKANEAWSPAAHFDSAVGAQGIELSLKDLDVDASSVDVTKPGVYQVIFTIPAALNGGKPYQRIVTLTVEANNLEAPPVDPEEPGEPEEPEQPEKPTPEQPEKPTPEQPEKPTPEQPEKPAPEQPETPTPEEPEKPTPEQPEKPTPEEPEKPTPEQPEKPAPEQPETPTPEQPEKPTPEQPEKPTPEEPEKPTPEQPEKPAPEQPEKPTPEQPEKPTPEQPEKPTPEEPETPGEPEQPEKPTPEQPEKPTPEQPEKPTPEQPETPGTPGESGEAPVPETPDESEKPENPETPEQPTEPEAEPNPIAPMDPQDPQLPATPDLIVTAPQPNLPSTPWTPQSNGQQPTVLPQANERHASVLTALGTLAMLLTGFAVVRGLWKMVKPR</sequence>
<dbReference type="Pfam" id="PF07523">
    <property type="entry name" value="Big_3"/>
    <property type="match status" value="1"/>
</dbReference>
<keyword evidence="6" id="KW-1185">Reference proteome</keyword>
<dbReference type="InterPro" id="IPR032675">
    <property type="entry name" value="LRR_dom_sf"/>
</dbReference>
<name>A0ABW1UNE8_9LACO</name>
<reference evidence="6" key="1">
    <citation type="journal article" date="2019" name="Int. J. Syst. Evol. Microbiol.">
        <title>The Global Catalogue of Microorganisms (GCM) 10K type strain sequencing project: providing services to taxonomists for standard genome sequencing and annotation.</title>
        <authorList>
            <consortium name="The Broad Institute Genomics Platform"/>
            <consortium name="The Broad Institute Genome Sequencing Center for Infectious Disease"/>
            <person name="Wu L."/>
            <person name="Ma J."/>
        </authorList>
    </citation>
    <scope>NUCLEOTIDE SEQUENCE [LARGE SCALE GENOMIC DNA]</scope>
    <source>
        <strain evidence="6">CCM 8897</strain>
    </source>
</reference>
<dbReference type="PANTHER" id="PTHR24216">
    <property type="entry name" value="PAXILLIN-RELATED"/>
    <property type="match status" value="1"/>
</dbReference>
<comment type="caution">
    <text evidence="5">The sequence shown here is derived from an EMBL/GenBank/DDBJ whole genome shotgun (WGS) entry which is preliminary data.</text>
</comment>
<dbReference type="SUPFAM" id="SSF52058">
    <property type="entry name" value="L domain-like"/>
    <property type="match status" value="1"/>
</dbReference>
<protein>
    <submittedName>
        <fullName evidence="5">Bacterial Ig-like domain-containing protein</fullName>
    </submittedName>
</protein>
<feature type="compositionally biased region" description="Low complexity" evidence="1">
    <location>
        <begin position="863"/>
        <end position="872"/>
    </location>
</feature>
<feature type="signal peptide" evidence="3">
    <location>
        <begin position="1"/>
        <end position="25"/>
    </location>
</feature>